<evidence type="ECO:0000256" key="3">
    <source>
        <dbReference type="ARBA" id="ARBA00022989"/>
    </source>
</evidence>
<feature type="compositionally biased region" description="Basic residues" evidence="5">
    <location>
        <begin position="352"/>
        <end position="366"/>
    </location>
</feature>
<name>A0A0C3EJ72_9AGAM</name>
<dbReference type="HOGENOM" id="CLU_042570_1_0_1"/>
<keyword evidence="3 6" id="KW-1133">Transmembrane helix</keyword>
<comment type="subcellular location">
    <subcellularLocation>
        <location evidence="1">Membrane</location>
        <topology evidence="1">Single-pass membrane protein</topology>
    </subcellularLocation>
</comment>
<reference evidence="8" key="2">
    <citation type="submission" date="2015-01" db="EMBL/GenBank/DDBJ databases">
        <title>Evolutionary Origins and Diversification of the Mycorrhizal Mutualists.</title>
        <authorList>
            <consortium name="DOE Joint Genome Institute"/>
            <consortium name="Mycorrhizal Genomics Consortium"/>
            <person name="Kohler A."/>
            <person name="Kuo A."/>
            <person name="Nagy L.G."/>
            <person name="Floudas D."/>
            <person name="Copeland A."/>
            <person name="Barry K.W."/>
            <person name="Cichocki N."/>
            <person name="Veneault-Fourrey C."/>
            <person name="LaButti K."/>
            <person name="Lindquist E.A."/>
            <person name="Lipzen A."/>
            <person name="Lundell T."/>
            <person name="Morin E."/>
            <person name="Murat C."/>
            <person name="Riley R."/>
            <person name="Ohm R."/>
            <person name="Sun H."/>
            <person name="Tunlid A."/>
            <person name="Henrissat B."/>
            <person name="Grigoriev I.V."/>
            <person name="Hibbett D.S."/>
            <person name="Martin F."/>
        </authorList>
    </citation>
    <scope>NUCLEOTIDE SEQUENCE [LARGE SCALE GENOMIC DNA]</scope>
    <source>
        <strain evidence="8">Foug A</strain>
    </source>
</reference>
<sequence length="366" mass="41108">MASALLTPPPIVLADHYDGLEYRWKFLVFRPAVLQVQAFLLLALLVYIAFSLYGKALNERKAAAFYAAVLPLFTRQFSQPSPPSGLISDGPSDFFVFSTGRRAIASLHTALTLLPRQDPLQLIWQYAWSAYDLRYEPFDVLTFDFTLDADAAAAIPDCIWAVARKSELTSIRNSRWDLTFTRTTDHPSLGPALAVLSEFADVTDVFFKLAIPHTSVCFPGLIASTLPYLRVFSITDQPDERPSVSTLTTKSKRVVLTFNLPEDVDSILPLLEGTFALVDLLATGRVTFRSDTRAKIKKVREDVEKEIKGEASKEKKEEAAEDKRAARRKAEEERIAKLSPSEQKKNIERERKRAIKKSQGKLVRKA</sequence>
<dbReference type="GO" id="GO:0005509">
    <property type="term" value="F:calcium ion binding"/>
    <property type="evidence" value="ECO:0007669"/>
    <property type="project" value="InterPro"/>
</dbReference>
<keyword evidence="2 6" id="KW-0812">Transmembrane</keyword>
<feature type="region of interest" description="Disordered" evidence="5">
    <location>
        <begin position="306"/>
        <end position="366"/>
    </location>
</feature>
<dbReference type="GO" id="GO:0016020">
    <property type="term" value="C:membrane"/>
    <property type="evidence" value="ECO:0007669"/>
    <property type="project" value="UniProtKB-SubCell"/>
</dbReference>
<dbReference type="GO" id="GO:0005783">
    <property type="term" value="C:endoplasmic reticulum"/>
    <property type="evidence" value="ECO:0007669"/>
    <property type="project" value="InterPro"/>
</dbReference>
<dbReference type="InterPro" id="IPR012879">
    <property type="entry name" value="CCDC47"/>
</dbReference>
<evidence type="ECO:0000256" key="2">
    <source>
        <dbReference type="ARBA" id="ARBA00022692"/>
    </source>
</evidence>
<dbReference type="STRING" id="1036808.A0A0C3EJ72"/>
<reference evidence="7 8" key="1">
    <citation type="submission" date="2014-04" db="EMBL/GenBank/DDBJ databases">
        <authorList>
            <consortium name="DOE Joint Genome Institute"/>
            <person name="Kuo A."/>
            <person name="Kohler A."/>
            <person name="Nagy L.G."/>
            <person name="Floudas D."/>
            <person name="Copeland A."/>
            <person name="Barry K.W."/>
            <person name="Cichocki N."/>
            <person name="Veneault-Fourrey C."/>
            <person name="LaButti K."/>
            <person name="Lindquist E.A."/>
            <person name="Lipzen A."/>
            <person name="Lundell T."/>
            <person name="Morin E."/>
            <person name="Murat C."/>
            <person name="Sun H."/>
            <person name="Tunlid A."/>
            <person name="Henrissat B."/>
            <person name="Grigoriev I.V."/>
            <person name="Hibbett D.S."/>
            <person name="Martin F."/>
            <person name="Nordberg H.P."/>
            <person name="Cantor M.N."/>
            <person name="Hua S.X."/>
        </authorList>
    </citation>
    <scope>NUCLEOTIDE SEQUENCE [LARGE SCALE GENOMIC DNA]</scope>
    <source>
        <strain evidence="7 8">Foug A</strain>
    </source>
</reference>
<dbReference type="CDD" id="cd22249">
    <property type="entry name" value="UDM1_RNF168_RNF169-like"/>
    <property type="match status" value="1"/>
</dbReference>
<dbReference type="PANTHER" id="PTHR12883:SF0">
    <property type="entry name" value="PAT COMPLEX SUBUNIT CCDC47"/>
    <property type="match status" value="1"/>
</dbReference>
<protein>
    <recommendedName>
        <fullName evidence="9">DUF1682-domain-containing protein</fullName>
    </recommendedName>
</protein>
<evidence type="ECO:0008006" key="9">
    <source>
        <dbReference type="Google" id="ProtNLM"/>
    </source>
</evidence>
<evidence type="ECO:0000256" key="1">
    <source>
        <dbReference type="ARBA" id="ARBA00004167"/>
    </source>
</evidence>
<dbReference type="FunCoup" id="A0A0C3EJ72">
    <property type="interactions" value="268"/>
</dbReference>
<dbReference type="EMBL" id="KN822011">
    <property type="protein sequence ID" value="KIM67976.1"/>
    <property type="molecule type" value="Genomic_DNA"/>
</dbReference>
<gene>
    <name evidence="7" type="ORF">SCLCIDRAFT_1210131</name>
</gene>
<evidence type="ECO:0000256" key="5">
    <source>
        <dbReference type="SAM" id="MobiDB-lite"/>
    </source>
</evidence>
<evidence type="ECO:0000256" key="6">
    <source>
        <dbReference type="SAM" id="Phobius"/>
    </source>
</evidence>
<evidence type="ECO:0000256" key="4">
    <source>
        <dbReference type="ARBA" id="ARBA00023136"/>
    </source>
</evidence>
<dbReference type="InParanoid" id="A0A0C3EJ72"/>
<evidence type="ECO:0000313" key="8">
    <source>
        <dbReference type="Proteomes" id="UP000053989"/>
    </source>
</evidence>
<keyword evidence="8" id="KW-1185">Reference proteome</keyword>
<feature type="transmembrane region" description="Helical" evidence="6">
    <location>
        <begin position="32"/>
        <end position="53"/>
    </location>
</feature>
<evidence type="ECO:0000313" key="7">
    <source>
        <dbReference type="EMBL" id="KIM67976.1"/>
    </source>
</evidence>
<keyword evidence="4 6" id="KW-0472">Membrane</keyword>
<dbReference type="GO" id="GO:0032469">
    <property type="term" value="P:endoplasmic reticulum calcium ion homeostasis"/>
    <property type="evidence" value="ECO:0007669"/>
    <property type="project" value="InterPro"/>
</dbReference>
<dbReference type="AlphaFoldDB" id="A0A0C3EJ72"/>
<proteinExistence type="predicted"/>
<dbReference type="Proteomes" id="UP000053989">
    <property type="component" value="Unassembled WGS sequence"/>
</dbReference>
<accession>A0A0C3EJ72</accession>
<organism evidence="7 8">
    <name type="scientific">Scleroderma citrinum Foug A</name>
    <dbReference type="NCBI Taxonomy" id="1036808"/>
    <lineage>
        <taxon>Eukaryota</taxon>
        <taxon>Fungi</taxon>
        <taxon>Dikarya</taxon>
        <taxon>Basidiomycota</taxon>
        <taxon>Agaricomycotina</taxon>
        <taxon>Agaricomycetes</taxon>
        <taxon>Agaricomycetidae</taxon>
        <taxon>Boletales</taxon>
        <taxon>Sclerodermatineae</taxon>
        <taxon>Sclerodermataceae</taxon>
        <taxon>Scleroderma</taxon>
    </lineage>
</organism>
<dbReference type="OrthoDB" id="10039147at2759"/>
<feature type="compositionally biased region" description="Basic and acidic residues" evidence="5">
    <location>
        <begin position="306"/>
        <end position="351"/>
    </location>
</feature>
<dbReference type="PANTHER" id="PTHR12883">
    <property type="entry name" value="ADIPOCYTE-SPECIFIC PROTEIN 4-RELATED"/>
    <property type="match status" value="1"/>
</dbReference>
<dbReference type="Pfam" id="PF07946">
    <property type="entry name" value="CCDC47"/>
    <property type="match status" value="1"/>
</dbReference>